<evidence type="ECO:0000313" key="2">
    <source>
        <dbReference type="EMBL" id="HGE98572.1"/>
    </source>
</evidence>
<organism evidence="2">
    <name type="scientific">candidate division WOR-3 bacterium</name>
    <dbReference type="NCBI Taxonomy" id="2052148"/>
    <lineage>
        <taxon>Bacteria</taxon>
        <taxon>Bacteria division WOR-3</taxon>
    </lineage>
</organism>
<accession>A0A7C3YS34</accession>
<dbReference type="EMBL" id="DTMQ01000008">
    <property type="protein sequence ID" value="HGE98572.1"/>
    <property type="molecule type" value="Genomic_DNA"/>
</dbReference>
<dbReference type="PANTHER" id="PTHR37170">
    <property type="entry name" value="GLUTAREDOXIN-RELATED"/>
    <property type="match status" value="1"/>
</dbReference>
<sequence>MGLILSQEVEDEVREIFKGLKEPVELIVFTQELECQFCRENRQLAEELTALSPQLKLSVYNFLTEREVALEYWVDMVPAIVVKGEKDYGIKFYGIPGGYEFNSLIETIKMVSLRDSGLSERTRDALRSIKKPVDIKVFVTLTCPYCPGAVKLAHQFAFESPFIQSAMVEVAEFPHLANKYNVYAVPKTVLNESISFEGALPEDLFLAEVLKTQASGI</sequence>
<dbReference type="PANTHER" id="PTHR37170:SF1">
    <property type="entry name" value="GLUTAREDOXIN-LIKE PROTEIN"/>
    <property type="match status" value="1"/>
</dbReference>
<dbReference type="Pfam" id="PF13192">
    <property type="entry name" value="Thioredoxin_3"/>
    <property type="match status" value="1"/>
</dbReference>
<reference evidence="2" key="1">
    <citation type="journal article" date="2020" name="mSystems">
        <title>Genome- and Community-Level Interaction Insights into Carbon Utilization and Element Cycling Functions of Hydrothermarchaeota in Hydrothermal Sediment.</title>
        <authorList>
            <person name="Zhou Z."/>
            <person name="Liu Y."/>
            <person name="Xu W."/>
            <person name="Pan J."/>
            <person name="Luo Z.H."/>
            <person name="Li M."/>
        </authorList>
    </citation>
    <scope>NUCLEOTIDE SEQUENCE [LARGE SCALE GENOMIC DNA]</scope>
    <source>
        <strain evidence="2">SpSt-906</strain>
    </source>
</reference>
<evidence type="ECO:0000259" key="1">
    <source>
        <dbReference type="Pfam" id="PF13192"/>
    </source>
</evidence>
<dbReference type="SUPFAM" id="SSF52833">
    <property type="entry name" value="Thioredoxin-like"/>
    <property type="match status" value="2"/>
</dbReference>
<dbReference type="InterPro" id="IPR012336">
    <property type="entry name" value="Thioredoxin-like_fold"/>
</dbReference>
<proteinExistence type="predicted"/>
<dbReference type="InterPro" id="IPR011767">
    <property type="entry name" value="GLR_AS"/>
</dbReference>
<dbReference type="CDD" id="cd02973">
    <property type="entry name" value="TRX_GRX_like"/>
    <property type="match status" value="1"/>
</dbReference>
<dbReference type="AlphaFoldDB" id="A0A7C3YS34"/>
<protein>
    <submittedName>
        <fullName evidence="2">Glutaredoxin</fullName>
    </submittedName>
</protein>
<dbReference type="InterPro" id="IPR011903">
    <property type="entry name" value="TON_0319-like"/>
</dbReference>
<dbReference type="Gene3D" id="3.40.30.10">
    <property type="entry name" value="Glutaredoxin"/>
    <property type="match status" value="2"/>
</dbReference>
<feature type="domain" description="Thioredoxin-like fold" evidence="1">
    <location>
        <begin position="134"/>
        <end position="210"/>
    </location>
</feature>
<gene>
    <name evidence="2" type="ORF">ENX07_00655</name>
</gene>
<comment type="caution">
    <text evidence="2">The sequence shown here is derived from an EMBL/GenBank/DDBJ whole genome shotgun (WGS) entry which is preliminary data.</text>
</comment>
<dbReference type="PROSITE" id="PS00195">
    <property type="entry name" value="GLUTAREDOXIN_1"/>
    <property type="match status" value="1"/>
</dbReference>
<name>A0A7C3YS34_UNCW3</name>
<dbReference type="InterPro" id="IPR036249">
    <property type="entry name" value="Thioredoxin-like_sf"/>
</dbReference>
<dbReference type="NCBIfam" id="TIGR02187">
    <property type="entry name" value="PDO_seleno_TRX"/>
    <property type="match status" value="1"/>
</dbReference>